<dbReference type="EMBL" id="ATDL01000008">
    <property type="protein sequence ID" value="ERJ60177.1"/>
    <property type="molecule type" value="Genomic_DNA"/>
</dbReference>
<reference evidence="1 2" key="1">
    <citation type="journal article" date="2013" name="Genome Announc.">
        <title>The Draft Genome Sequence of Sphingomonas paucimobilis Strain HER1398 (Proteobacteria), Host to the Giant PAU Phage, Indicates That It Is a Member of the Genus Sphingobacterium (Bacteroidetes).</title>
        <authorList>
            <person name="White R.A.III."/>
            <person name="Suttle C.A."/>
        </authorList>
    </citation>
    <scope>NUCLEOTIDE SEQUENCE [LARGE SCALE GENOMIC DNA]</scope>
    <source>
        <strain evidence="1 2">HER1398</strain>
    </source>
</reference>
<dbReference type="Proteomes" id="UP000016584">
    <property type="component" value="Unassembled WGS sequence"/>
</dbReference>
<evidence type="ECO:0000313" key="1">
    <source>
        <dbReference type="EMBL" id="ERJ60177.1"/>
    </source>
</evidence>
<sequence length="32" mass="3763">MSSNLEHELTTPPMSNARLIFDMIVFIVFFFD</sequence>
<gene>
    <name evidence="1" type="ORF">M472_15560</name>
</gene>
<evidence type="ECO:0000313" key="2">
    <source>
        <dbReference type="Proteomes" id="UP000016584"/>
    </source>
</evidence>
<name>U2HXB1_9SPHI</name>
<accession>U2HXB1</accession>
<proteinExistence type="predicted"/>
<comment type="caution">
    <text evidence="1">The sequence shown here is derived from an EMBL/GenBank/DDBJ whole genome shotgun (WGS) entry which is preliminary data.</text>
</comment>
<dbReference type="AlphaFoldDB" id="U2HXB1"/>
<keyword evidence="2" id="KW-1185">Reference proteome</keyword>
<protein>
    <submittedName>
        <fullName evidence="1">Uncharacterized protein</fullName>
    </submittedName>
</protein>
<organism evidence="1 2">
    <name type="scientific">Sphingobacterium paucimobilis HER1398</name>
    <dbReference type="NCBI Taxonomy" id="1346330"/>
    <lineage>
        <taxon>Bacteria</taxon>
        <taxon>Pseudomonadati</taxon>
        <taxon>Bacteroidota</taxon>
        <taxon>Sphingobacteriia</taxon>
        <taxon>Sphingobacteriales</taxon>
        <taxon>Sphingobacteriaceae</taxon>
        <taxon>Sphingobacterium</taxon>
    </lineage>
</organism>